<keyword evidence="5" id="KW-1185">Reference proteome</keyword>
<reference evidence="4" key="1">
    <citation type="submission" date="2022-02" db="EMBL/GenBank/DDBJ databases">
        <authorList>
            <person name="Henning P.M."/>
            <person name="McCubbin A.G."/>
            <person name="Shore J.S."/>
        </authorList>
    </citation>
    <scope>NUCLEOTIDE SEQUENCE</scope>
    <source>
        <strain evidence="4">F60SS</strain>
        <tissue evidence="4">Leaves</tissue>
    </source>
</reference>
<evidence type="ECO:0000313" key="5">
    <source>
        <dbReference type="Proteomes" id="UP001141552"/>
    </source>
</evidence>
<keyword evidence="1" id="KW-0547">Nucleotide-binding</keyword>
<dbReference type="EMBL" id="JAKUCV010005507">
    <property type="protein sequence ID" value="KAJ4830915.1"/>
    <property type="molecule type" value="Genomic_DNA"/>
</dbReference>
<dbReference type="Pfam" id="PF04548">
    <property type="entry name" value="AIG1"/>
    <property type="match status" value="1"/>
</dbReference>
<accession>A0A9Q0FHQ7</accession>
<comment type="caution">
    <text evidence="4">The sequence shown here is derived from an EMBL/GenBank/DDBJ whole genome shotgun (WGS) entry which is preliminary data.</text>
</comment>
<keyword evidence="2" id="KW-0342">GTP-binding</keyword>
<dbReference type="PROSITE" id="PS51720">
    <property type="entry name" value="G_AIG1"/>
    <property type="match status" value="1"/>
</dbReference>
<dbReference type="PANTHER" id="PTHR10903:SF184">
    <property type="entry name" value="GTP-BINDING PROTEIN A"/>
    <property type="match status" value="1"/>
</dbReference>
<feature type="domain" description="AIG1-type G" evidence="3">
    <location>
        <begin position="4"/>
        <end position="97"/>
    </location>
</feature>
<evidence type="ECO:0000259" key="3">
    <source>
        <dbReference type="PROSITE" id="PS51720"/>
    </source>
</evidence>
<organism evidence="4 5">
    <name type="scientific">Turnera subulata</name>
    <dbReference type="NCBI Taxonomy" id="218843"/>
    <lineage>
        <taxon>Eukaryota</taxon>
        <taxon>Viridiplantae</taxon>
        <taxon>Streptophyta</taxon>
        <taxon>Embryophyta</taxon>
        <taxon>Tracheophyta</taxon>
        <taxon>Spermatophyta</taxon>
        <taxon>Magnoliopsida</taxon>
        <taxon>eudicotyledons</taxon>
        <taxon>Gunneridae</taxon>
        <taxon>Pentapetalae</taxon>
        <taxon>rosids</taxon>
        <taxon>fabids</taxon>
        <taxon>Malpighiales</taxon>
        <taxon>Passifloraceae</taxon>
        <taxon>Turnera</taxon>
    </lineage>
</organism>
<gene>
    <name evidence="4" type="ORF">Tsubulata_848134</name>
</gene>
<dbReference type="GO" id="GO:0005525">
    <property type="term" value="F:GTP binding"/>
    <property type="evidence" value="ECO:0007669"/>
    <property type="project" value="UniProtKB-KW"/>
</dbReference>
<dbReference type="PANTHER" id="PTHR10903">
    <property type="entry name" value="GTPASE, IMAP FAMILY MEMBER-RELATED"/>
    <property type="match status" value="1"/>
</dbReference>
<reference evidence="4" key="2">
    <citation type="journal article" date="2023" name="Plants (Basel)">
        <title>Annotation of the Turnera subulata (Passifloraceae) Draft Genome Reveals the S-Locus Evolved after the Divergence of Turneroideae from Passifloroideae in a Stepwise Manner.</title>
        <authorList>
            <person name="Henning P.M."/>
            <person name="Roalson E.H."/>
            <person name="Mir W."/>
            <person name="McCubbin A.G."/>
            <person name="Shore J.S."/>
        </authorList>
    </citation>
    <scope>NUCLEOTIDE SEQUENCE</scope>
    <source>
        <strain evidence="4">F60SS</strain>
    </source>
</reference>
<dbReference type="InterPro" id="IPR027417">
    <property type="entry name" value="P-loop_NTPase"/>
</dbReference>
<dbReference type="AlphaFoldDB" id="A0A9Q0FHQ7"/>
<name>A0A9Q0FHQ7_9ROSI</name>
<dbReference type="InterPro" id="IPR006703">
    <property type="entry name" value="G_AIG1"/>
</dbReference>
<dbReference type="SUPFAM" id="SSF52540">
    <property type="entry name" value="P-loop containing nucleoside triphosphate hydrolases"/>
    <property type="match status" value="1"/>
</dbReference>
<sequence>MAASNVRNIVLLGKTGNGKSSTGNSILMQKGAFQEARKLTSVTKDSKKKSTTIRDGDTEYTVNVIDTPGLFDGTTTIGKISEEIVRCMSMATEGIHA</sequence>
<dbReference type="Proteomes" id="UP001141552">
    <property type="component" value="Unassembled WGS sequence"/>
</dbReference>
<evidence type="ECO:0000256" key="2">
    <source>
        <dbReference type="ARBA" id="ARBA00023134"/>
    </source>
</evidence>
<proteinExistence type="predicted"/>
<protein>
    <recommendedName>
        <fullName evidence="3">AIG1-type G domain-containing protein</fullName>
    </recommendedName>
</protein>
<dbReference type="InterPro" id="IPR045058">
    <property type="entry name" value="GIMA/IAN/Toc"/>
</dbReference>
<dbReference type="Gene3D" id="3.40.50.300">
    <property type="entry name" value="P-loop containing nucleotide triphosphate hydrolases"/>
    <property type="match status" value="1"/>
</dbReference>
<evidence type="ECO:0000313" key="4">
    <source>
        <dbReference type="EMBL" id="KAJ4830915.1"/>
    </source>
</evidence>
<dbReference type="OrthoDB" id="8954335at2759"/>
<evidence type="ECO:0000256" key="1">
    <source>
        <dbReference type="ARBA" id="ARBA00022741"/>
    </source>
</evidence>
<feature type="non-terminal residue" evidence="4">
    <location>
        <position position="1"/>
    </location>
</feature>